<dbReference type="InterPro" id="IPR043129">
    <property type="entry name" value="ATPase_NBD"/>
</dbReference>
<dbReference type="EC" id="2.3.1.234" evidence="2"/>
<dbReference type="InterPro" id="IPR000905">
    <property type="entry name" value="Gcp-like_dom"/>
</dbReference>
<keyword evidence="2" id="KW-0808">Transferase</keyword>
<name>A0ABV6YYV8_UNCC1</name>
<proteinExistence type="predicted"/>
<reference evidence="2 3" key="1">
    <citation type="submission" date="2024-09" db="EMBL/GenBank/DDBJ databases">
        <title>Laminarin stimulates single cell rates of sulfate reduction while oxygen inhibits transcriptomic activity in coastal marine sediment.</title>
        <authorList>
            <person name="Lindsay M."/>
            <person name="Orcutt B."/>
            <person name="Emerson D."/>
            <person name="Stepanauskas R."/>
            <person name="D'Angelo T."/>
        </authorList>
    </citation>
    <scope>NUCLEOTIDE SEQUENCE [LARGE SCALE GENOMIC DNA]</scope>
    <source>
        <strain evidence="2">SAG AM-311-K15</strain>
    </source>
</reference>
<dbReference type="SUPFAM" id="SSF53067">
    <property type="entry name" value="Actin-like ATPase domain"/>
    <property type="match status" value="2"/>
</dbReference>
<feature type="domain" description="Gcp-like" evidence="1">
    <location>
        <begin position="34"/>
        <end position="192"/>
    </location>
</feature>
<comment type="caution">
    <text evidence="2">The sequence shown here is derived from an EMBL/GenBank/DDBJ whole genome shotgun (WGS) entry which is preliminary data.</text>
</comment>
<dbReference type="EMBL" id="JBHPBY010000183">
    <property type="protein sequence ID" value="MFC1851385.1"/>
    <property type="molecule type" value="Genomic_DNA"/>
</dbReference>
<evidence type="ECO:0000259" key="1">
    <source>
        <dbReference type="Pfam" id="PF00814"/>
    </source>
</evidence>
<dbReference type="Pfam" id="PF00814">
    <property type="entry name" value="TsaD"/>
    <property type="match status" value="1"/>
</dbReference>
<sequence>MLILAIETATPWQSVALVDQTSLRGEINLATPSSHSASLMKTIDYLLQSLSLTINNVDLIAVSLGPGSFTGLRIGIATAKSLAYSLSCSLVGVPTLKALAVSARQIARDQDYILPLIDARRNEVYGCLYQLQAENIVQVESEKVAALDEFLAPKEGKVLFCGAGARLYRPRIEEIYRGTCSFTDSLTAFPRAWFVAQLGAEILQAEGSADIISLIPIYIRRPDIRKSGPSQVPQSKDSGPCSR</sequence>
<dbReference type="GO" id="GO:0061711">
    <property type="term" value="F:tRNA N(6)-L-threonylcarbamoyladenine synthase activity"/>
    <property type="evidence" value="ECO:0007669"/>
    <property type="project" value="UniProtKB-EC"/>
</dbReference>
<keyword evidence="2" id="KW-0012">Acyltransferase</keyword>
<evidence type="ECO:0000313" key="2">
    <source>
        <dbReference type="EMBL" id="MFC1851385.1"/>
    </source>
</evidence>
<dbReference type="CDD" id="cd24032">
    <property type="entry name" value="ASKHA_NBD_TsaB"/>
    <property type="match status" value="1"/>
</dbReference>
<dbReference type="InterPro" id="IPR022496">
    <property type="entry name" value="T6A_TsaB"/>
</dbReference>
<protein>
    <submittedName>
        <fullName evidence="2">tRNA (Adenosine(37)-N6)-threonylcarbamoyltransferase complex dimerization subunit type 1 TsaB</fullName>
        <ecNumber evidence="2">2.3.1.234</ecNumber>
    </submittedName>
</protein>
<evidence type="ECO:0000313" key="3">
    <source>
        <dbReference type="Proteomes" id="UP001594351"/>
    </source>
</evidence>
<organism evidence="2 3">
    <name type="scientific">candidate division CSSED10-310 bacterium</name>
    <dbReference type="NCBI Taxonomy" id="2855610"/>
    <lineage>
        <taxon>Bacteria</taxon>
        <taxon>Bacteria division CSSED10-310</taxon>
    </lineage>
</organism>
<keyword evidence="3" id="KW-1185">Reference proteome</keyword>
<accession>A0ABV6YYV8</accession>
<gene>
    <name evidence="2" type="primary">tsaB</name>
    <name evidence="2" type="ORF">ACFL27_14400</name>
</gene>
<dbReference type="PANTHER" id="PTHR11735">
    <property type="entry name" value="TRNA N6-ADENOSINE THREONYLCARBAMOYLTRANSFERASE"/>
    <property type="match status" value="1"/>
</dbReference>
<dbReference type="Gene3D" id="3.30.420.40">
    <property type="match status" value="2"/>
</dbReference>
<dbReference type="Proteomes" id="UP001594351">
    <property type="component" value="Unassembled WGS sequence"/>
</dbReference>
<dbReference type="NCBIfam" id="TIGR03725">
    <property type="entry name" value="T6A_YeaZ"/>
    <property type="match status" value="1"/>
</dbReference>
<dbReference type="PANTHER" id="PTHR11735:SF11">
    <property type="entry name" value="TRNA THREONYLCARBAMOYLADENOSINE BIOSYNTHESIS PROTEIN TSAB"/>
    <property type="match status" value="1"/>
</dbReference>